<dbReference type="AlphaFoldDB" id="A0A6G1IPP1"/>
<dbReference type="GO" id="GO:0003700">
    <property type="term" value="F:DNA-binding transcription factor activity"/>
    <property type="evidence" value="ECO:0007669"/>
    <property type="project" value="InterPro"/>
</dbReference>
<gene>
    <name evidence="3" type="ORF">K458DRAFT_421661</name>
</gene>
<dbReference type="CDD" id="cd14705">
    <property type="entry name" value="bZIP_Zip1"/>
    <property type="match status" value="1"/>
</dbReference>
<name>A0A6G1IPP1_9PLEO</name>
<evidence type="ECO:0000313" key="3">
    <source>
        <dbReference type="EMBL" id="KAF2680115.1"/>
    </source>
</evidence>
<dbReference type="Pfam" id="PF07716">
    <property type="entry name" value="bZIP_2"/>
    <property type="match status" value="1"/>
</dbReference>
<reference evidence="3" key="1">
    <citation type="journal article" date="2020" name="Stud. Mycol.">
        <title>101 Dothideomycetes genomes: a test case for predicting lifestyles and emergence of pathogens.</title>
        <authorList>
            <person name="Haridas S."/>
            <person name="Albert R."/>
            <person name="Binder M."/>
            <person name="Bloem J."/>
            <person name="Labutti K."/>
            <person name="Salamov A."/>
            <person name="Andreopoulos B."/>
            <person name="Baker S."/>
            <person name="Barry K."/>
            <person name="Bills G."/>
            <person name="Bluhm B."/>
            <person name="Cannon C."/>
            <person name="Castanera R."/>
            <person name="Culley D."/>
            <person name="Daum C."/>
            <person name="Ezra D."/>
            <person name="Gonzalez J."/>
            <person name="Henrissat B."/>
            <person name="Kuo A."/>
            <person name="Liang C."/>
            <person name="Lipzen A."/>
            <person name="Lutzoni F."/>
            <person name="Magnuson J."/>
            <person name="Mondo S."/>
            <person name="Nolan M."/>
            <person name="Ohm R."/>
            <person name="Pangilinan J."/>
            <person name="Park H.-J."/>
            <person name="Ramirez L."/>
            <person name="Alfaro M."/>
            <person name="Sun H."/>
            <person name="Tritt A."/>
            <person name="Yoshinaga Y."/>
            <person name="Zwiers L.-H."/>
            <person name="Turgeon B."/>
            <person name="Goodwin S."/>
            <person name="Spatafora J."/>
            <person name="Crous P."/>
            <person name="Grigoriev I."/>
        </authorList>
    </citation>
    <scope>NUCLEOTIDE SEQUENCE</scope>
    <source>
        <strain evidence="3">CBS 122367</strain>
    </source>
</reference>
<dbReference type="PROSITE" id="PS00036">
    <property type="entry name" value="BZIP_BASIC"/>
    <property type="match status" value="1"/>
</dbReference>
<dbReference type="EMBL" id="MU005598">
    <property type="protein sequence ID" value="KAF2680115.1"/>
    <property type="molecule type" value="Genomic_DNA"/>
</dbReference>
<dbReference type="Proteomes" id="UP000799291">
    <property type="component" value="Unassembled WGS sequence"/>
</dbReference>
<feature type="region of interest" description="Disordered" evidence="1">
    <location>
        <begin position="65"/>
        <end position="140"/>
    </location>
</feature>
<keyword evidence="4" id="KW-1185">Reference proteome</keyword>
<feature type="domain" description="BZIP" evidence="2">
    <location>
        <begin position="117"/>
        <end position="131"/>
    </location>
</feature>
<evidence type="ECO:0000259" key="2">
    <source>
        <dbReference type="PROSITE" id="PS00036"/>
    </source>
</evidence>
<proteinExistence type="predicted"/>
<protein>
    <recommendedName>
        <fullName evidence="2">BZIP domain-containing protein</fullName>
    </recommendedName>
</protein>
<evidence type="ECO:0000313" key="4">
    <source>
        <dbReference type="Proteomes" id="UP000799291"/>
    </source>
</evidence>
<organism evidence="3 4">
    <name type="scientific">Lentithecium fluviatile CBS 122367</name>
    <dbReference type="NCBI Taxonomy" id="1168545"/>
    <lineage>
        <taxon>Eukaryota</taxon>
        <taxon>Fungi</taxon>
        <taxon>Dikarya</taxon>
        <taxon>Ascomycota</taxon>
        <taxon>Pezizomycotina</taxon>
        <taxon>Dothideomycetes</taxon>
        <taxon>Pleosporomycetidae</taxon>
        <taxon>Pleosporales</taxon>
        <taxon>Massarineae</taxon>
        <taxon>Lentitheciaceae</taxon>
        <taxon>Lentithecium</taxon>
    </lineage>
</organism>
<evidence type="ECO:0000256" key="1">
    <source>
        <dbReference type="SAM" id="MobiDB-lite"/>
    </source>
</evidence>
<dbReference type="OrthoDB" id="1939598at2759"/>
<accession>A0A6G1IPP1</accession>
<sequence>MDPEWYHGQDHYHHPHVQPTLSPVDELVVSAGFGFPSHTVPVSGEAFAGTHFSIEMPMNGQAYPAPYQNGATRLDDLTPISPLQPHYNPNAFAPYPDSTASSAPSDDPVVADAEEDKRKRNQAASARFRQKKKQREAQML</sequence>
<feature type="non-terminal residue" evidence="3">
    <location>
        <position position="140"/>
    </location>
</feature>
<dbReference type="InterPro" id="IPR004827">
    <property type="entry name" value="bZIP"/>
</dbReference>
<feature type="compositionally biased region" description="Low complexity" evidence="1">
    <location>
        <begin position="93"/>
        <end position="108"/>
    </location>
</feature>